<accession>A0AAE1FW01</accession>
<evidence type="ECO:0000256" key="3">
    <source>
        <dbReference type="ARBA" id="ARBA00025745"/>
    </source>
</evidence>
<evidence type="ECO:0000256" key="2">
    <source>
        <dbReference type="ARBA" id="ARBA00023186"/>
    </source>
</evidence>
<keyword evidence="6" id="KW-1185">Reference proteome</keyword>
<evidence type="ECO:0000313" key="5">
    <source>
        <dbReference type="EMBL" id="KAK3881698.1"/>
    </source>
</evidence>
<dbReference type="Gene3D" id="3.40.50.10900">
    <property type="entry name" value="PAC-like subunit"/>
    <property type="match status" value="1"/>
</dbReference>
<dbReference type="GO" id="GO:0005634">
    <property type="term" value="C:nucleus"/>
    <property type="evidence" value="ECO:0007669"/>
    <property type="project" value="TreeGrafter"/>
</dbReference>
<protein>
    <recommendedName>
        <fullName evidence="1 4">Proteasome assembly chaperone 2</fullName>
    </recommendedName>
</protein>
<dbReference type="InterPro" id="IPR038389">
    <property type="entry name" value="PSMG2_sf"/>
</dbReference>
<dbReference type="InterPro" id="IPR016562">
    <property type="entry name" value="Proteasome_assmbl_chp_2_euk"/>
</dbReference>
<keyword evidence="2 4" id="KW-0143">Chaperone</keyword>
<dbReference type="AlphaFoldDB" id="A0AAE1FW01"/>
<dbReference type="PANTHER" id="PTHR12970:SF1">
    <property type="entry name" value="PROTEASOME ASSEMBLY CHAPERONE 2"/>
    <property type="match status" value="1"/>
</dbReference>
<dbReference type="EMBL" id="JAWQEG010001182">
    <property type="protein sequence ID" value="KAK3881698.1"/>
    <property type="molecule type" value="Genomic_DNA"/>
</dbReference>
<dbReference type="GO" id="GO:0043248">
    <property type="term" value="P:proteasome assembly"/>
    <property type="evidence" value="ECO:0007669"/>
    <property type="project" value="TreeGrafter"/>
</dbReference>
<proteinExistence type="inferred from homology"/>
<dbReference type="PANTHER" id="PTHR12970">
    <property type="entry name" value="PROTEASOME ASSEMBLY CHAPERONE 2"/>
    <property type="match status" value="1"/>
</dbReference>
<dbReference type="SUPFAM" id="SSF159659">
    <property type="entry name" value="Cgl1923-like"/>
    <property type="match status" value="1"/>
</dbReference>
<comment type="subunit">
    <text evidence="4">Forms a heterodimer with PSMG1.</text>
</comment>
<dbReference type="GO" id="GO:0005829">
    <property type="term" value="C:cytosol"/>
    <property type="evidence" value="ECO:0007669"/>
    <property type="project" value="TreeGrafter"/>
</dbReference>
<dbReference type="Proteomes" id="UP001286313">
    <property type="component" value="Unassembled WGS sequence"/>
</dbReference>
<name>A0AAE1FW01_PETCI</name>
<evidence type="ECO:0000313" key="6">
    <source>
        <dbReference type="Proteomes" id="UP001286313"/>
    </source>
</evidence>
<comment type="function">
    <text evidence="4">Chaperone protein which promotes assembly of the 20S proteasome as part of a heterodimer with PSMG1.</text>
</comment>
<organism evidence="5 6">
    <name type="scientific">Petrolisthes cinctipes</name>
    <name type="common">Flat porcelain crab</name>
    <dbReference type="NCBI Taxonomy" id="88211"/>
    <lineage>
        <taxon>Eukaryota</taxon>
        <taxon>Metazoa</taxon>
        <taxon>Ecdysozoa</taxon>
        <taxon>Arthropoda</taxon>
        <taxon>Crustacea</taxon>
        <taxon>Multicrustacea</taxon>
        <taxon>Malacostraca</taxon>
        <taxon>Eumalacostraca</taxon>
        <taxon>Eucarida</taxon>
        <taxon>Decapoda</taxon>
        <taxon>Pleocyemata</taxon>
        <taxon>Anomura</taxon>
        <taxon>Galatheoidea</taxon>
        <taxon>Porcellanidae</taxon>
        <taxon>Petrolisthes</taxon>
    </lineage>
</organism>
<comment type="caution">
    <text evidence="5">The sequence shown here is derived from an EMBL/GenBank/DDBJ whole genome shotgun (WGS) entry which is preliminary data.</text>
</comment>
<dbReference type="PIRSF" id="PIRSF010044">
    <property type="entry name" value="UCP010044"/>
    <property type="match status" value="1"/>
</dbReference>
<dbReference type="Pfam" id="PF09754">
    <property type="entry name" value="PAC2"/>
    <property type="match status" value="1"/>
</dbReference>
<evidence type="ECO:0000256" key="4">
    <source>
        <dbReference type="PIRNR" id="PIRNR010044"/>
    </source>
</evidence>
<gene>
    <name evidence="5" type="ORF">Pcinc_013854</name>
</gene>
<dbReference type="InterPro" id="IPR019151">
    <property type="entry name" value="Proteasome_assmbl_chaperone_2"/>
</dbReference>
<reference evidence="5" key="1">
    <citation type="submission" date="2023-10" db="EMBL/GenBank/DDBJ databases">
        <title>Genome assemblies of two species of porcelain crab, Petrolisthes cinctipes and Petrolisthes manimaculis (Anomura: Porcellanidae).</title>
        <authorList>
            <person name="Angst P."/>
        </authorList>
    </citation>
    <scope>NUCLEOTIDE SEQUENCE</scope>
    <source>
        <strain evidence="5">PB745_01</strain>
        <tissue evidence="5">Gill</tissue>
    </source>
</reference>
<comment type="similarity">
    <text evidence="3 4">Belongs to the PSMG2 family.</text>
</comment>
<evidence type="ECO:0000256" key="1">
    <source>
        <dbReference type="ARBA" id="ARBA00019186"/>
    </source>
</evidence>
<sequence>MVFFPVYNVLKQPDITGYTLIMPSVSVGNVGQLAVDLLINNTSCQKIGLIHHPALLPLVGGNPYSSSSKDVTTSADLHVAPNLSLVFLQIRSPLIKGERLSLLKELCTWIKTVGIKEVVVLASCNAYERWSSDQLFGSQLRYLTSKLPETQLEALRNAGGMELEERTDENGTKHRFLSGAGFVKQFLDTCELPTTALFKFVDEGDNTIDAVALVNYLNAWKTFIKEKDPKWKFPFSWEKMFGEPALPSIY</sequence>